<proteinExistence type="predicted"/>
<reference evidence="1 2" key="1">
    <citation type="submission" date="2009-11" db="EMBL/GenBank/DDBJ databases">
        <title>Annotation of Allomyces macrogynus ATCC 38327.</title>
        <authorList>
            <consortium name="The Broad Institute Genome Sequencing Platform"/>
            <person name="Russ C."/>
            <person name="Cuomo C."/>
            <person name="Burger G."/>
            <person name="Gray M.W."/>
            <person name="Holland P.W.H."/>
            <person name="King N."/>
            <person name="Lang F.B.F."/>
            <person name="Roger A.J."/>
            <person name="Ruiz-Trillo I."/>
            <person name="Young S.K."/>
            <person name="Zeng Q."/>
            <person name="Gargeya S."/>
            <person name="Fitzgerald M."/>
            <person name="Haas B."/>
            <person name="Abouelleil A."/>
            <person name="Alvarado L."/>
            <person name="Arachchi H.M."/>
            <person name="Berlin A."/>
            <person name="Chapman S.B."/>
            <person name="Gearin G."/>
            <person name="Goldberg J."/>
            <person name="Griggs A."/>
            <person name="Gujja S."/>
            <person name="Hansen M."/>
            <person name="Heiman D."/>
            <person name="Howarth C."/>
            <person name="Larimer J."/>
            <person name="Lui A."/>
            <person name="MacDonald P.J.P."/>
            <person name="McCowen C."/>
            <person name="Montmayeur A."/>
            <person name="Murphy C."/>
            <person name="Neiman D."/>
            <person name="Pearson M."/>
            <person name="Priest M."/>
            <person name="Roberts A."/>
            <person name="Saif S."/>
            <person name="Shea T."/>
            <person name="Sisk P."/>
            <person name="Stolte C."/>
            <person name="Sykes S."/>
            <person name="Wortman J."/>
            <person name="Nusbaum C."/>
            <person name="Birren B."/>
        </authorList>
    </citation>
    <scope>NUCLEOTIDE SEQUENCE [LARGE SCALE GENOMIC DNA]</scope>
    <source>
        <strain evidence="1 2">ATCC 38327</strain>
    </source>
</reference>
<accession>A0A0L0T2H0</accession>
<dbReference type="SUPFAM" id="SSF48371">
    <property type="entry name" value="ARM repeat"/>
    <property type="match status" value="1"/>
</dbReference>
<gene>
    <name evidence="1" type="ORF">AMAG_19937</name>
</gene>
<dbReference type="EMBL" id="GG745359">
    <property type="protein sequence ID" value="KNE68941.1"/>
    <property type="molecule type" value="Genomic_DNA"/>
</dbReference>
<dbReference type="eggNOG" id="KOG2038">
    <property type="taxonomic scope" value="Eukaryota"/>
</dbReference>
<dbReference type="VEuPathDB" id="FungiDB:AMAG_19937"/>
<dbReference type="InterPro" id="IPR016024">
    <property type="entry name" value="ARM-type_fold"/>
</dbReference>
<dbReference type="Proteomes" id="UP000054350">
    <property type="component" value="Unassembled WGS sequence"/>
</dbReference>
<organism evidence="1 2">
    <name type="scientific">Allomyces macrogynus (strain ATCC 38327)</name>
    <name type="common">Allomyces javanicus var. macrogynus</name>
    <dbReference type="NCBI Taxonomy" id="578462"/>
    <lineage>
        <taxon>Eukaryota</taxon>
        <taxon>Fungi</taxon>
        <taxon>Fungi incertae sedis</taxon>
        <taxon>Blastocladiomycota</taxon>
        <taxon>Blastocladiomycetes</taxon>
        <taxon>Blastocladiales</taxon>
        <taxon>Blastocladiaceae</taxon>
        <taxon>Allomyces</taxon>
    </lineage>
</organism>
<evidence type="ECO:0000313" key="1">
    <source>
        <dbReference type="EMBL" id="KNE68941.1"/>
    </source>
</evidence>
<dbReference type="PANTHER" id="PTHR12048:SF0">
    <property type="entry name" value="CCAAT_ENHANCER-BINDING PROTEIN ZETA"/>
    <property type="match status" value="1"/>
</dbReference>
<dbReference type="STRING" id="578462.A0A0L0T2H0"/>
<dbReference type="PANTHER" id="PTHR12048">
    <property type="entry name" value="CCAAT-BINDING FACTOR-RELATED"/>
    <property type="match status" value="1"/>
</dbReference>
<feature type="non-terminal residue" evidence="1">
    <location>
        <position position="171"/>
    </location>
</feature>
<evidence type="ECO:0008006" key="3">
    <source>
        <dbReference type="Google" id="ProtNLM"/>
    </source>
</evidence>
<protein>
    <recommendedName>
        <fullName evidence="3">CCAAT-binding factor domain-containing protein</fullName>
    </recommendedName>
</protein>
<sequence>MAKKKNRRLATLAIDALKDLLTGGGLISSTTGGLLPADRKLKYFIDSLADVPVPTDAHLVVFAFEDRLKRLYFELLGVLEQQSHDTLVHVRSKTTDTLLDLLVARPEQEQNLLKLLVNKLGDLERKIAAKASYLLHQLTTEHHPAMKLVVVKALEEFMMRPHMTPRAHYFA</sequence>
<evidence type="ECO:0000313" key="2">
    <source>
        <dbReference type="Proteomes" id="UP000054350"/>
    </source>
</evidence>
<dbReference type="OrthoDB" id="28947at2759"/>
<dbReference type="InterPro" id="IPR040155">
    <property type="entry name" value="CEBPZ/Mak21-like"/>
</dbReference>
<dbReference type="GO" id="GO:0005634">
    <property type="term" value="C:nucleus"/>
    <property type="evidence" value="ECO:0007669"/>
    <property type="project" value="TreeGrafter"/>
</dbReference>
<reference evidence="2" key="2">
    <citation type="submission" date="2009-11" db="EMBL/GenBank/DDBJ databases">
        <title>The Genome Sequence of Allomyces macrogynus strain ATCC 38327.</title>
        <authorList>
            <consortium name="The Broad Institute Genome Sequencing Platform"/>
            <person name="Russ C."/>
            <person name="Cuomo C."/>
            <person name="Shea T."/>
            <person name="Young S.K."/>
            <person name="Zeng Q."/>
            <person name="Koehrsen M."/>
            <person name="Haas B."/>
            <person name="Borodovsky M."/>
            <person name="Guigo R."/>
            <person name="Alvarado L."/>
            <person name="Berlin A."/>
            <person name="Borenstein D."/>
            <person name="Chen Z."/>
            <person name="Engels R."/>
            <person name="Freedman E."/>
            <person name="Gellesch M."/>
            <person name="Goldberg J."/>
            <person name="Griggs A."/>
            <person name="Gujja S."/>
            <person name="Heiman D."/>
            <person name="Hepburn T."/>
            <person name="Howarth C."/>
            <person name="Jen D."/>
            <person name="Larson L."/>
            <person name="Lewis B."/>
            <person name="Mehta T."/>
            <person name="Park D."/>
            <person name="Pearson M."/>
            <person name="Roberts A."/>
            <person name="Saif S."/>
            <person name="Shenoy N."/>
            <person name="Sisk P."/>
            <person name="Stolte C."/>
            <person name="Sykes S."/>
            <person name="Walk T."/>
            <person name="White J."/>
            <person name="Yandava C."/>
            <person name="Burger G."/>
            <person name="Gray M.W."/>
            <person name="Holland P.W.H."/>
            <person name="King N."/>
            <person name="Lang F.B.F."/>
            <person name="Roger A.J."/>
            <person name="Ruiz-Trillo I."/>
            <person name="Lander E."/>
            <person name="Nusbaum C."/>
        </authorList>
    </citation>
    <scope>NUCLEOTIDE SEQUENCE [LARGE SCALE GENOMIC DNA]</scope>
    <source>
        <strain evidence="2">ATCC 38327</strain>
    </source>
</reference>
<keyword evidence="2" id="KW-1185">Reference proteome</keyword>
<dbReference type="AlphaFoldDB" id="A0A0L0T2H0"/>
<name>A0A0L0T2H0_ALLM3</name>